<organism evidence="1 2">
    <name type="scientific">Romboutsia faecis</name>
    <dbReference type="NCBI Taxonomy" id="2764597"/>
    <lineage>
        <taxon>Bacteria</taxon>
        <taxon>Bacillati</taxon>
        <taxon>Bacillota</taxon>
        <taxon>Clostridia</taxon>
        <taxon>Peptostreptococcales</taxon>
        <taxon>Peptostreptococcaceae</taxon>
        <taxon>Romboutsia</taxon>
    </lineage>
</organism>
<dbReference type="Pfam" id="PF12653">
    <property type="entry name" value="DUF3785"/>
    <property type="match status" value="1"/>
</dbReference>
<dbReference type="RefSeq" id="WP_153925511.1">
    <property type="nucleotide sequence ID" value="NZ_JACRWE010000001.1"/>
</dbReference>
<dbReference type="InterPro" id="IPR024210">
    <property type="entry name" value="DUF3785"/>
</dbReference>
<sequence>MSEYKFNYDEKEYLLNKYNCSGLINDEEKPVKGINLSDIINLLNSSYDIDFDLEYYQEACPECLAGVKEKAKFFPFLEYHFYIFSKNQEYIISDISKEYEGLSFNKLSKAKKVDDSYIVSIIICKSCGDYIVQIENCIV</sequence>
<evidence type="ECO:0000313" key="2">
    <source>
        <dbReference type="Proteomes" id="UP000609849"/>
    </source>
</evidence>
<protein>
    <submittedName>
        <fullName evidence="1">DUF3785 domain-containing protein</fullName>
    </submittedName>
</protein>
<keyword evidence="2" id="KW-1185">Reference proteome</keyword>
<gene>
    <name evidence="1" type="ORF">H8923_02275</name>
</gene>
<accession>A0ABR7JKY3</accession>
<proteinExistence type="predicted"/>
<dbReference type="Proteomes" id="UP000609849">
    <property type="component" value="Unassembled WGS sequence"/>
</dbReference>
<dbReference type="EMBL" id="JACRWE010000001">
    <property type="protein sequence ID" value="MBC5995577.1"/>
    <property type="molecule type" value="Genomic_DNA"/>
</dbReference>
<reference evidence="1 2" key="1">
    <citation type="submission" date="2020-08" db="EMBL/GenBank/DDBJ databases">
        <authorList>
            <person name="Liu C."/>
            <person name="Sun Q."/>
        </authorList>
    </citation>
    <scope>NUCLEOTIDE SEQUENCE [LARGE SCALE GENOMIC DNA]</scope>
    <source>
        <strain evidence="1 2">NSJ-18</strain>
    </source>
</reference>
<evidence type="ECO:0000313" key="1">
    <source>
        <dbReference type="EMBL" id="MBC5995577.1"/>
    </source>
</evidence>
<comment type="caution">
    <text evidence="1">The sequence shown here is derived from an EMBL/GenBank/DDBJ whole genome shotgun (WGS) entry which is preliminary data.</text>
</comment>
<name>A0ABR7JKY3_9FIRM</name>